<reference evidence="4" key="1">
    <citation type="submission" date="2016-11" db="EMBL/GenBank/DDBJ databases">
        <authorList>
            <person name="Varghese N."/>
            <person name="Submissions S."/>
        </authorList>
    </citation>
    <scope>NUCLEOTIDE SEQUENCE [LARGE SCALE GENOMIC DNA]</scope>
    <source>
        <strain evidence="4">Sac-22</strain>
    </source>
</reference>
<evidence type="ECO:0000313" key="3">
    <source>
        <dbReference type="EMBL" id="SHN43556.1"/>
    </source>
</evidence>
<sequence length="70" mass="7966">MSPTESAAHAELQTALIYGSVVVLLILGGFIWWLNYSYKQSNKKNRSPHLELVTPAPKVRGRRRHKKHGK</sequence>
<keyword evidence="2" id="KW-0812">Transmembrane</keyword>
<proteinExistence type="predicted"/>
<accession>A0A1M7RBG1</accession>
<keyword evidence="2" id="KW-1133">Transmembrane helix</keyword>
<gene>
    <name evidence="3" type="ORF">SAMN05192549_11766</name>
</gene>
<organism evidence="3 4">
    <name type="scientific">Duganella sacchari</name>
    <dbReference type="NCBI Taxonomy" id="551987"/>
    <lineage>
        <taxon>Bacteria</taxon>
        <taxon>Pseudomonadati</taxon>
        <taxon>Pseudomonadota</taxon>
        <taxon>Betaproteobacteria</taxon>
        <taxon>Burkholderiales</taxon>
        <taxon>Oxalobacteraceae</taxon>
        <taxon>Telluria group</taxon>
        <taxon>Duganella</taxon>
    </lineage>
</organism>
<keyword evidence="4" id="KW-1185">Reference proteome</keyword>
<dbReference type="AlphaFoldDB" id="A0A1M7RBG1"/>
<dbReference type="Proteomes" id="UP000184339">
    <property type="component" value="Unassembled WGS sequence"/>
</dbReference>
<dbReference type="RefSeq" id="WP_139260711.1">
    <property type="nucleotide sequence ID" value="NZ_FRCX01000017.1"/>
</dbReference>
<keyword evidence="2" id="KW-0472">Membrane</keyword>
<protein>
    <submittedName>
        <fullName evidence="3">Uncharacterized protein</fullName>
    </submittedName>
</protein>
<feature type="transmembrane region" description="Helical" evidence="2">
    <location>
        <begin position="15"/>
        <end position="36"/>
    </location>
</feature>
<feature type="compositionally biased region" description="Basic residues" evidence="1">
    <location>
        <begin position="59"/>
        <end position="70"/>
    </location>
</feature>
<feature type="region of interest" description="Disordered" evidence="1">
    <location>
        <begin position="43"/>
        <end position="70"/>
    </location>
</feature>
<dbReference type="STRING" id="551987.SAMN05192549_11766"/>
<evidence type="ECO:0000256" key="2">
    <source>
        <dbReference type="SAM" id="Phobius"/>
    </source>
</evidence>
<evidence type="ECO:0000256" key="1">
    <source>
        <dbReference type="SAM" id="MobiDB-lite"/>
    </source>
</evidence>
<dbReference type="EMBL" id="FRCX01000017">
    <property type="protein sequence ID" value="SHN43556.1"/>
    <property type="molecule type" value="Genomic_DNA"/>
</dbReference>
<dbReference type="OrthoDB" id="7779177at2"/>
<evidence type="ECO:0000313" key="4">
    <source>
        <dbReference type="Proteomes" id="UP000184339"/>
    </source>
</evidence>
<name>A0A1M7RBG1_9BURK</name>